<proteinExistence type="predicted"/>
<dbReference type="RefSeq" id="WP_344463399.1">
    <property type="nucleotide sequence ID" value="NZ_BAAANT010000009.1"/>
</dbReference>
<evidence type="ECO:0000256" key="1">
    <source>
        <dbReference type="SAM" id="Coils"/>
    </source>
</evidence>
<evidence type="ECO:0000256" key="2">
    <source>
        <dbReference type="SAM" id="MobiDB-lite"/>
    </source>
</evidence>
<sequence length="363" mass="37427">MASGQFGVQMQDLGKIQNDWVQLSQKLDELNQKLGSIREAITRATEIDLASSAIAGIPGIGTAYDVVKDVKELKARADALGQVKEKLTKELADDAQKILGVMKEYQDTEAKIEEDLKKQQHPVTPPTAPKPPSPPTKLAGGAGDGGSGDGGGGGGGGDTGGGGDSGGGGGGGHHGGGHSGGGGGGGGDTGTYQPGQGNGNWGTTGNWGSHTRQGAGVETAPKTDGLPQARTDILNRALERINHRIGYSQTAFTNGYRDDCSGFVSAAWGLPTPGRTTWTLMQGDVSHQITKDELQPGDALIAGDHTVLFGGWADAAHTKYIALEDNGSQGTVSHVIPYPYYSRDAGSEASAGHPYLPYRRNGM</sequence>
<feature type="region of interest" description="Disordered" evidence="2">
    <location>
        <begin position="116"/>
        <end position="228"/>
    </location>
</feature>
<organism evidence="3 4">
    <name type="scientific">Kitasatospora kazusensis</name>
    <dbReference type="NCBI Taxonomy" id="407974"/>
    <lineage>
        <taxon>Bacteria</taxon>
        <taxon>Bacillati</taxon>
        <taxon>Actinomycetota</taxon>
        <taxon>Actinomycetes</taxon>
        <taxon>Kitasatosporales</taxon>
        <taxon>Streptomycetaceae</taxon>
        <taxon>Kitasatospora</taxon>
    </lineage>
</organism>
<name>A0ABN2ZAX2_9ACTN</name>
<dbReference type="Gene3D" id="3.90.1720.10">
    <property type="entry name" value="endopeptidase domain like (from Nostoc punctiforme)"/>
    <property type="match status" value="1"/>
</dbReference>
<evidence type="ECO:0000313" key="4">
    <source>
        <dbReference type="Proteomes" id="UP001422759"/>
    </source>
</evidence>
<reference evidence="3 4" key="1">
    <citation type="journal article" date="2019" name="Int. J. Syst. Evol. Microbiol.">
        <title>The Global Catalogue of Microorganisms (GCM) 10K type strain sequencing project: providing services to taxonomists for standard genome sequencing and annotation.</title>
        <authorList>
            <consortium name="The Broad Institute Genomics Platform"/>
            <consortium name="The Broad Institute Genome Sequencing Center for Infectious Disease"/>
            <person name="Wu L."/>
            <person name="Ma J."/>
        </authorList>
    </citation>
    <scope>NUCLEOTIDE SEQUENCE [LARGE SCALE GENOMIC DNA]</scope>
    <source>
        <strain evidence="3 4">JCM 14560</strain>
    </source>
</reference>
<gene>
    <name evidence="3" type="ORF">GCM10009760_21860</name>
</gene>
<protein>
    <recommendedName>
        <fullName evidence="5">NlpC/P60 domain-containing protein</fullName>
    </recommendedName>
</protein>
<keyword evidence="1" id="KW-0175">Coiled coil</keyword>
<evidence type="ECO:0000313" key="3">
    <source>
        <dbReference type="EMBL" id="GAA2139489.1"/>
    </source>
</evidence>
<accession>A0ABN2ZAX2</accession>
<keyword evidence="4" id="KW-1185">Reference proteome</keyword>
<dbReference type="EMBL" id="BAAANT010000009">
    <property type="protein sequence ID" value="GAA2139489.1"/>
    <property type="molecule type" value="Genomic_DNA"/>
</dbReference>
<feature type="coiled-coil region" evidence="1">
    <location>
        <begin position="13"/>
        <end position="90"/>
    </location>
</feature>
<feature type="compositionally biased region" description="Gly residues" evidence="2">
    <location>
        <begin position="140"/>
        <end position="189"/>
    </location>
</feature>
<comment type="caution">
    <text evidence="3">The sequence shown here is derived from an EMBL/GenBank/DDBJ whole genome shotgun (WGS) entry which is preliminary data.</text>
</comment>
<dbReference type="Proteomes" id="UP001422759">
    <property type="component" value="Unassembled WGS sequence"/>
</dbReference>
<feature type="compositionally biased region" description="Pro residues" evidence="2">
    <location>
        <begin position="123"/>
        <end position="135"/>
    </location>
</feature>
<evidence type="ECO:0008006" key="5">
    <source>
        <dbReference type="Google" id="ProtNLM"/>
    </source>
</evidence>